<dbReference type="GeneID" id="20089650"/>
<dbReference type="VEuPathDB" id="FungiDB:H310_12600"/>
<dbReference type="RefSeq" id="XP_008877948.1">
    <property type="nucleotide sequence ID" value="XM_008879726.1"/>
</dbReference>
<evidence type="ECO:0000256" key="1">
    <source>
        <dbReference type="SAM" id="MobiDB-lite"/>
    </source>
</evidence>
<reference evidence="2" key="1">
    <citation type="submission" date="2013-12" db="EMBL/GenBank/DDBJ databases">
        <title>The Genome Sequence of Aphanomyces invadans NJM9701.</title>
        <authorList>
            <consortium name="The Broad Institute Genomics Platform"/>
            <person name="Russ C."/>
            <person name="Tyler B."/>
            <person name="van West P."/>
            <person name="Dieguez-Uribeondo J."/>
            <person name="Young S.K."/>
            <person name="Zeng Q."/>
            <person name="Gargeya S."/>
            <person name="Fitzgerald M."/>
            <person name="Abouelleil A."/>
            <person name="Alvarado L."/>
            <person name="Chapman S.B."/>
            <person name="Gainer-Dewar J."/>
            <person name="Goldberg J."/>
            <person name="Griggs A."/>
            <person name="Gujja S."/>
            <person name="Hansen M."/>
            <person name="Howarth C."/>
            <person name="Imamovic A."/>
            <person name="Ireland A."/>
            <person name="Larimer J."/>
            <person name="McCowan C."/>
            <person name="Murphy C."/>
            <person name="Pearson M."/>
            <person name="Poon T.W."/>
            <person name="Priest M."/>
            <person name="Roberts A."/>
            <person name="Saif S."/>
            <person name="Shea T."/>
            <person name="Sykes S."/>
            <person name="Wortman J."/>
            <person name="Nusbaum C."/>
            <person name="Birren B."/>
        </authorList>
    </citation>
    <scope>NUCLEOTIDE SEQUENCE [LARGE SCALE GENOMIC DNA]</scope>
    <source>
        <strain evidence="2">NJM9701</strain>
    </source>
</reference>
<feature type="region of interest" description="Disordered" evidence="1">
    <location>
        <begin position="1"/>
        <end position="20"/>
    </location>
</feature>
<sequence>MHDWREQGNYANDSEKGYNEDAFNVEVFDPADEERDINPVDKNHDVDTESHEHAKYAATIDVDECNNVRPPAKQEVVMDSGATDRTTGNFYILHCVCYPTQKTRQTRGQHINLVEQMGNRE</sequence>
<dbReference type="EMBL" id="KI913992">
    <property type="protein sequence ID" value="ETV93312.1"/>
    <property type="molecule type" value="Genomic_DNA"/>
</dbReference>
<name>A0A024TIZ3_9STRA</name>
<accession>A0A024TIZ3</accession>
<dbReference type="AlphaFoldDB" id="A0A024TIZ3"/>
<protein>
    <submittedName>
        <fullName evidence="2">Uncharacterized protein</fullName>
    </submittedName>
</protein>
<organism evidence="2">
    <name type="scientific">Aphanomyces invadans</name>
    <dbReference type="NCBI Taxonomy" id="157072"/>
    <lineage>
        <taxon>Eukaryota</taxon>
        <taxon>Sar</taxon>
        <taxon>Stramenopiles</taxon>
        <taxon>Oomycota</taxon>
        <taxon>Saprolegniomycetes</taxon>
        <taxon>Saprolegniales</taxon>
        <taxon>Verrucalvaceae</taxon>
        <taxon>Aphanomyces</taxon>
    </lineage>
</organism>
<proteinExistence type="predicted"/>
<gene>
    <name evidence="2" type="ORF">H310_12600</name>
</gene>
<evidence type="ECO:0000313" key="2">
    <source>
        <dbReference type="EMBL" id="ETV93312.1"/>
    </source>
</evidence>